<accession>A0A9P0EHV8</accession>
<gene>
    <name evidence="2" type="ORF">NEZAVI_LOCUS4928</name>
</gene>
<protein>
    <submittedName>
        <fullName evidence="2">Uncharacterized protein</fullName>
    </submittedName>
</protein>
<proteinExistence type="predicted"/>
<organism evidence="2 3">
    <name type="scientific">Nezara viridula</name>
    <name type="common">Southern green stink bug</name>
    <name type="synonym">Cimex viridulus</name>
    <dbReference type="NCBI Taxonomy" id="85310"/>
    <lineage>
        <taxon>Eukaryota</taxon>
        <taxon>Metazoa</taxon>
        <taxon>Ecdysozoa</taxon>
        <taxon>Arthropoda</taxon>
        <taxon>Hexapoda</taxon>
        <taxon>Insecta</taxon>
        <taxon>Pterygota</taxon>
        <taxon>Neoptera</taxon>
        <taxon>Paraneoptera</taxon>
        <taxon>Hemiptera</taxon>
        <taxon>Heteroptera</taxon>
        <taxon>Panheteroptera</taxon>
        <taxon>Pentatomomorpha</taxon>
        <taxon>Pentatomoidea</taxon>
        <taxon>Pentatomidae</taxon>
        <taxon>Pentatominae</taxon>
        <taxon>Nezara</taxon>
    </lineage>
</organism>
<dbReference type="Proteomes" id="UP001152798">
    <property type="component" value="Chromosome 2"/>
</dbReference>
<evidence type="ECO:0000256" key="1">
    <source>
        <dbReference type="SAM" id="MobiDB-lite"/>
    </source>
</evidence>
<dbReference type="EMBL" id="OV725078">
    <property type="protein sequence ID" value="CAH1394416.1"/>
    <property type="molecule type" value="Genomic_DNA"/>
</dbReference>
<feature type="compositionally biased region" description="Basic and acidic residues" evidence="1">
    <location>
        <begin position="72"/>
        <end position="81"/>
    </location>
</feature>
<reference evidence="2" key="1">
    <citation type="submission" date="2022-01" db="EMBL/GenBank/DDBJ databases">
        <authorList>
            <person name="King R."/>
        </authorList>
    </citation>
    <scope>NUCLEOTIDE SEQUENCE</scope>
</reference>
<keyword evidence="3" id="KW-1185">Reference proteome</keyword>
<evidence type="ECO:0000313" key="3">
    <source>
        <dbReference type="Proteomes" id="UP001152798"/>
    </source>
</evidence>
<dbReference type="AlphaFoldDB" id="A0A9P0EHV8"/>
<feature type="compositionally biased region" description="Basic and acidic residues" evidence="1">
    <location>
        <begin position="23"/>
        <end position="45"/>
    </location>
</feature>
<name>A0A9P0EHV8_NEZVI</name>
<feature type="region of interest" description="Disordered" evidence="1">
    <location>
        <begin position="1"/>
        <end position="87"/>
    </location>
</feature>
<evidence type="ECO:0000313" key="2">
    <source>
        <dbReference type="EMBL" id="CAH1394416.1"/>
    </source>
</evidence>
<sequence length="87" mass="9689">MDEMEAVKGANMGRGKDITNIVEAEKKAAQTDKTANVEEEPKPDNEEQSENWRPPVVPKNTPLLSLRKNPKKLTDLDKQSEDGADLD</sequence>